<organism evidence="2 3">
    <name type="scientific">Tectimicrobiota bacterium</name>
    <dbReference type="NCBI Taxonomy" id="2528274"/>
    <lineage>
        <taxon>Bacteria</taxon>
        <taxon>Pseudomonadati</taxon>
        <taxon>Nitrospinota/Tectimicrobiota group</taxon>
        <taxon>Candidatus Tectimicrobiota</taxon>
    </lineage>
</organism>
<dbReference type="PANTHER" id="PTHR13748:SF62">
    <property type="entry name" value="COBW DOMAIN-CONTAINING PROTEIN"/>
    <property type="match status" value="1"/>
</dbReference>
<dbReference type="PANTHER" id="PTHR13748">
    <property type="entry name" value="COBW-RELATED"/>
    <property type="match status" value="1"/>
</dbReference>
<evidence type="ECO:0000313" key="3">
    <source>
        <dbReference type="Proteomes" id="UP000712673"/>
    </source>
</evidence>
<protein>
    <submittedName>
        <fullName evidence="2">GTP-binding protein</fullName>
    </submittedName>
</protein>
<feature type="non-terminal residue" evidence="2">
    <location>
        <position position="114"/>
    </location>
</feature>
<dbReference type="Pfam" id="PF02492">
    <property type="entry name" value="cobW"/>
    <property type="match status" value="1"/>
</dbReference>
<dbReference type="Gene3D" id="3.40.50.300">
    <property type="entry name" value="P-loop containing nucleotide triphosphate hydrolases"/>
    <property type="match status" value="1"/>
</dbReference>
<evidence type="ECO:0000259" key="1">
    <source>
        <dbReference type="Pfam" id="PF02492"/>
    </source>
</evidence>
<accession>A0A937W4K0</accession>
<sequence length="114" mass="12380">MLRGEKRSRLVPPLPVTIFTGFLGSGKTTLLTSLLAAEREQRFAIVVNEFGAVSVDDVLLARALDASRASVFQVTQELIAYAGDVFRTTMLAISDDARRFDHVLIETSGLAVPT</sequence>
<feature type="domain" description="CobW/HypB/UreG nucleotide-binding" evidence="1">
    <location>
        <begin position="15"/>
        <end position="114"/>
    </location>
</feature>
<dbReference type="Proteomes" id="UP000712673">
    <property type="component" value="Unassembled WGS sequence"/>
</dbReference>
<reference evidence="2" key="1">
    <citation type="submission" date="2019-03" db="EMBL/GenBank/DDBJ databases">
        <title>Lake Tanganyika Metagenome-Assembled Genomes (MAGs).</title>
        <authorList>
            <person name="Tran P."/>
        </authorList>
    </citation>
    <scope>NUCLEOTIDE SEQUENCE</scope>
    <source>
        <strain evidence="2">K_DeepCast_65m_m2_066</strain>
    </source>
</reference>
<dbReference type="AlphaFoldDB" id="A0A937W4K0"/>
<dbReference type="GO" id="GO:0005737">
    <property type="term" value="C:cytoplasm"/>
    <property type="evidence" value="ECO:0007669"/>
    <property type="project" value="TreeGrafter"/>
</dbReference>
<dbReference type="SUPFAM" id="SSF52540">
    <property type="entry name" value="P-loop containing nucleoside triphosphate hydrolases"/>
    <property type="match status" value="1"/>
</dbReference>
<dbReference type="EMBL" id="VGLS01000940">
    <property type="protein sequence ID" value="MBM3226517.1"/>
    <property type="molecule type" value="Genomic_DNA"/>
</dbReference>
<comment type="caution">
    <text evidence="2">The sequence shown here is derived from an EMBL/GenBank/DDBJ whole genome shotgun (WGS) entry which is preliminary data.</text>
</comment>
<dbReference type="InterPro" id="IPR027417">
    <property type="entry name" value="P-loop_NTPase"/>
</dbReference>
<proteinExistence type="predicted"/>
<gene>
    <name evidence="2" type="ORF">FJZ47_22360</name>
</gene>
<evidence type="ECO:0000313" key="2">
    <source>
        <dbReference type="EMBL" id="MBM3226517.1"/>
    </source>
</evidence>
<dbReference type="InterPro" id="IPR003495">
    <property type="entry name" value="CobW/HypB/UreG_nucleotide-bd"/>
</dbReference>
<name>A0A937W4K0_UNCTE</name>
<dbReference type="InterPro" id="IPR051316">
    <property type="entry name" value="Zinc-reg_GTPase_activator"/>
</dbReference>